<evidence type="ECO:0000259" key="10">
    <source>
        <dbReference type="Pfam" id="PF01225"/>
    </source>
</evidence>
<dbReference type="EMBL" id="JACJKU010000014">
    <property type="protein sequence ID" value="MBM6940370.1"/>
    <property type="molecule type" value="Genomic_DNA"/>
</dbReference>
<dbReference type="InterPro" id="IPR005761">
    <property type="entry name" value="UDP-N-AcMur-Glu-dNH2Pim_ligase"/>
</dbReference>
<feature type="binding site" evidence="8">
    <location>
        <begin position="406"/>
        <end position="409"/>
    </location>
    <ligand>
        <name>meso-2,6-diaminopimelate</name>
        <dbReference type="ChEBI" id="CHEBI:57791"/>
    </ligand>
</feature>
<dbReference type="Gene3D" id="3.40.1190.10">
    <property type="entry name" value="Mur-like, catalytic domain"/>
    <property type="match status" value="1"/>
</dbReference>
<protein>
    <recommendedName>
        <fullName evidence="8">UDP-N-acetylmuramoyl-L-alanyl-D-glutamate--2,6-diaminopimelate ligase</fullName>
        <ecNumber evidence="8">6.3.2.13</ecNumber>
    </recommendedName>
    <alternativeName>
        <fullName evidence="8">Meso-A2pm-adding enzyme</fullName>
    </alternativeName>
    <alternativeName>
        <fullName evidence="8">Meso-diaminopimelate-adding enzyme</fullName>
    </alternativeName>
    <alternativeName>
        <fullName evidence="8">UDP-MurNAc-L-Ala-D-Glu:meso-diaminopimelate ligase</fullName>
    </alternativeName>
    <alternativeName>
        <fullName evidence="8">UDP-MurNAc-tripeptide synthetase</fullName>
    </alternativeName>
    <alternativeName>
        <fullName evidence="8">UDP-N-acetylmuramyl-tripeptide synthetase</fullName>
    </alternativeName>
</protein>
<dbReference type="HAMAP" id="MF_00208">
    <property type="entry name" value="MurE"/>
    <property type="match status" value="1"/>
</dbReference>
<feature type="binding site" evidence="8">
    <location>
        <position position="456"/>
    </location>
    <ligand>
        <name>meso-2,6-diaminopimelate</name>
        <dbReference type="ChEBI" id="CHEBI:57791"/>
    </ligand>
</feature>
<feature type="binding site" evidence="8">
    <location>
        <position position="151"/>
    </location>
    <ligand>
        <name>UDP-N-acetyl-alpha-D-muramoyl-L-alanyl-D-glutamate</name>
        <dbReference type="ChEBI" id="CHEBI:83900"/>
    </ligand>
</feature>
<comment type="caution">
    <text evidence="8">Lacks conserved residue(s) required for the propagation of feature annotation.</text>
</comment>
<feature type="domain" description="Mur ligase central" evidence="12">
    <location>
        <begin position="108"/>
        <end position="311"/>
    </location>
</feature>
<keyword evidence="8 13" id="KW-0436">Ligase</keyword>
<feature type="binding site" evidence="8">
    <location>
        <position position="185"/>
    </location>
    <ligand>
        <name>UDP-N-acetyl-alpha-D-muramoyl-L-alanyl-D-glutamate</name>
        <dbReference type="ChEBI" id="CHEBI:83900"/>
    </ligand>
</feature>
<keyword evidence="4 8" id="KW-0133">Cell shape</keyword>
<dbReference type="InterPro" id="IPR013221">
    <property type="entry name" value="Mur_ligase_cen"/>
</dbReference>
<keyword evidence="6 8" id="KW-0131">Cell cycle</keyword>
<dbReference type="InterPro" id="IPR036565">
    <property type="entry name" value="Mur-like_cat_sf"/>
</dbReference>
<comment type="similarity">
    <text evidence="2 8">Belongs to the MurCDEF family. MurE subfamily.</text>
</comment>
<organism evidence="13 14">
    <name type="scientific">Limosilactobacillus coleohominis</name>
    <dbReference type="NCBI Taxonomy" id="181675"/>
    <lineage>
        <taxon>Bacteria</taxon>
        <taxon>Bacillati</taxon>
        <taxon>Bacillota</taxon>
        <taxon>Bacilli</taxon>
        <taxon>Lactobacillales</taxon>
        <taxon>Lactobacillaceae</taxon>
        <taxon>Limosilactobacillus</taxon>
    </lineage>
</organism>
<dbReference type="InterPro" id="IPR035911">
    <property type="entry name" value="MurE/MurF_N"/>
</dbReference>
<evidence type="ECO:0000256" key="3">
    <source>
        <dbReference type="ARBA" id="ARBA00022618"/>
    </source>
</evidence>
<dbReference type="NCBIfam" id="TIGR01085">
    <property type="entry name" value="murE"/>
    <property type="match status" value="1"/>
</dbReference>
<keyword evidence="8" id="KW-0460">Magnesium</keyword>
<dbReference type="NCBIfam" id="NF001124">
    <property type="entry name" value="PRK00139.1-2"/>
    <property type="match status" value="1"/>
</dbReference>
<name>A0ABS2GYM0_9LACO</name>
<keyword evidence="5 8" id="KW-0573">Peptidoglycan synthesis</keyword>
<feature type="binding site" evidence="8">
    <location>
        <position position="187"/>
    </location>
    <ligand>
        <name>UDP-N-acetyl-alpha-D-muramoyl-L-alanyl-D-glutamate</name>
        <dbReference type="ChEBI" id="CHEBI:83900"/>
    </ligand>
</feature>
<feature type="modified residue" description="N6-carboxylysine" evidence="8">
    <location>
        <position position="219"/>
    </location>
</feature>
<evidence type="ECO:0000256" key="7">
    <source>
        <dbReference type="ARBA" id="ARBA00023316"/>
    </source>
</evidence>
<comment type="PTM">
    <text evidence="8">Carboxylation is probably crucial for Mg(2+) binding and, consequently, for the gamma-phosphate positioning of ATP.</text>
</comment>
<comment type="cofactor">
    <cofactor evidence="8">
        <name>Mg(2+)</name>
        <dbReference type="ChEBI" id="CHEBI:18420"/>
    </cofactor>
</comment>
<feature type="binding site" evidence="8">
    <location>
        <position position="382"/>
    </location>
    <ligand>
        <name>meso-2,6-diaminopimelate</name>
        <dbReference type="ChEBI" id="CHEBI:57791"/>
    </ligand>
</feature>
<accession>A0ABS2GYM0</accession>
<evidence type="ECO:0000256" key="4">
    <source>
        <dbReference type="ARBA" id="ARBA00022960"/>
    </source>
</evidence>
<feature type="binding site" evidence="8">
    <location>
        <begin position="152"/>
        <end position="153"/>
    </location>
    <ligand>
        <name>UDP-N-acetyl-alpha-D-muramoyl-L-alanyl-D-glutamate</name>
        <dbReference type="ChEBI" id="CHEBI:83900"/>
    </ligand>
</feature>
<gene>
    <name evidence="8" type="primary">murE</name>
    <name evidence="13" type="ORF">H5975_02505</name>
</gene>
<dbReference type="InterPro" id="IPR036615">
    <property type="entry name" value="Mur_ligase_C_dom_sf"/>
</dbReference>
<dbReference type="NCBIfam" id="NF001126">
    <property type="entry name" value="PRK00139.1-4"/>
    <property type="match status" value="1"/>
</dbReference>
<dbReference type="Gene3D" id="3.40.1390.10">
    <property type="entry name" value="MurE/MurF, N-terminal domain"/>
    <property type="match status" value="1"/>
</dbReference>
<comment type="catalytic activity">
    <reaction evidence="8">
        <text>UDP-N-acetyl-alpha-D-muramoyl-L-alanyl-D-glutamate + meso-2,6-diaminopimelate + ATP = UDP-N-acetyl-alpha-D-muramoyl-L-alanyl-gamma-D-glutamyl-meso-2,6-diaminopimelate + ADP + phosphate + H(+)</text>
        <dbReference type="Rhea" id="RHEA:23676"/>
        <dbReference type="ChEBI" id="CHEBI:15378"/>
        <dbReference type="ChEBI" id="CHEBI:30616"/>
        <dbReference type="ChEBI" id="CHEBI:43474"/>
        <dbReference type="ChEBI" id="CHEBI:57791"/>
        <dbReference type="ChEBI" id="CHEBI:83900"/>
        <dbReference type="ChEBI" id="CHEBI:83905"/>
        <dbReference type="ChEBI" id="CHEBI:456216"/>
        <dbReference type="EC" id="6.3.2.13"/>
    </reaction>
</comment>
<comment type="subcellular location">
    <subcellularLocation>
        <location evidence="8 9">Cytoplasm</location>
    </subcellularLocation>
</comment>
<evidence type="ECO:0000259" key="11">
    <source>
        <dbReference type="Pfam" id="PF02875"/>
    </source>
</evidence>
<feature type="binding site" evidence="8">
    <location>
        <position position="460"/>
    </location>
    <ligand>
        <name>meso-2,6-diaminopimelate</name>
        <dbReference type="ChEBI" id="CHEBI:57791"/>
    </ligand>
</feature>
<dbReference type="Pfam" id="PF01225">
    <property type="entry name" value="Mur_ligase"/>
    <property type="match status" value="1"/>
</dbReference>
<evidence type="ECO:0000256" key="2">
    <source>
        <dbReference type="ARBA" id="ARBA00005898"/>
    </source>
</evidence>
<feature type="binding site" evidence="8">
    <location>
        <begin position="110"/>
        <end position="116"/>
    </location>
    <ligand>
        <name>ATP</name>
        <dbReference type="ChEBI" id="CHEBI:30616"/>
    </ligand>
</feature>
<dbReference type="SUPFAM" id="SSF63418">
    <property type="entry name" value="MurE/MurF N-terminal domain"/>
    <property type="match status" value="1"/>
</dbReference>
<comment type="function">
    <text evidence="8">Catalyzes the addition of meso-diaminopimelic acid to the nucleotide precursor UDP-N-acetylmuramoyl-L-alanyl-D-glutamate (UMAG) in the biosynthesis of bacterial cell-wall peptidoglycan.</text>
</comment>
<keyword evidence="3 8" id="KW-0132">Cell division</keyword>
<dbReference type="EC" id="6.3.2.13" evidence="8"/>
<feature type="binding site" evidence="8">
    <location>
        <position position="32"/>
    </location>
    <ligand>
        <name>UDP-N-acetyl-alpha-D-muramoyl-L-alanyl-D-glutamate</name>
        <dbReference type="ChEBI" id="CHEBI:83900"/>
    </ligand>
</feature>
<comment type="pathway">
    <text evidence="1 8 9">Cell wall biogenesis; peptidoglycan biosynthesis.</text>
</comment>
<dbReference type="Pfam" id="PF08245">
    <property type="entry name" value="Mur_ligase_M"/>
    <property type="match status" value="1"/>
</dbReference>
<dbReference type="SUPFAM" id="SSF53623">
    <property type="entry name" value="MurD-like peptide ligases, catalytic domain"/>
    <property type="match status" value="1"/>
</dbReference>
<evidence type="ECO:0000313" key="13">
    <source>
        <dbReference type="EMBL" id="MBM6940370.1"/>
    </source>
</evidence>
<dbReference type="InterPro" id="IPR000713">
    <property type="entry name" value="Mur_ligase_N"/>
</dbReference>
<keyword evidence="14" id="KW-1185">Reference proteome</keyword>
<comment type="caution">
    <text evidence="13">The sequence shown here is derived from an EMBL/GenBank/DDBJ whole genome shotgun (WGS) entry which is preliminary data.</text>
</comment>
<dbReference type="Gene3D" id="3.90.190.20">
    <property type="entry name" value="Mur ligase, C-terminal domain"/>
    <property type="match status" value="1"/>
</dbReference>
<feature type="domain" description="Mur ligase N-terminal catalytic" evidence="10">
    <location>
        <begin position="25"/>
        <end position="96"/>
    </location>
</feature>
<evidence type="ECO:0000259" key="12">
    <source>
        <dbReference type="Pfam" id="PF08245"/>
    </source>
</evidence>
<keyword evidence="7 8" id="KW-0961">Cell wall biogenesis/degradation</keyword>
<feature type="domain" description="Mur ligase C-terminal" evidence="11">
    <location>
        <begin position="333"/>
        <end position="458"/>
    </location>
</feature>
<proteinExistence type="inferred from homology"/>
<keyword evidence="8" id="KW-0963">Cytoplasm</keyword>
<feature type="binding site" evidence="8">
    <location>
        <position position="179"/>
    </location>
    <ligand>
        <name>UDP-N-acetyl-alpha-D-muramoyl-L-alanyl-D-glutamate</name>
        <dbReference type="ChEBI" id="CHEBI:83900"/>
    </ligand>
</feature>
<dbReference type="Pfam" id="PF02875">
    <property type="entry name" value="Mur_ligase_C"/>
    <property type="match status" value="1"/>
</dbReference>
<evidence type="ECO:0000256" key="5">
    <source>
        <dbReference type="ARBA" id="ARBA00022984"/>
    </source>
</evidence>
<dbReference type="Proteomes" id="UP000785625">
    <property type="component" value="Unassembled WGS sequence"/>
</dbReference>
<dbReference type="InterPro" id="IPR004101">
    <property type="entry name" value="Mur_ligase_C"/>
</dbReference>
<evidence type="ECO:0000256" key="8">
    <source>
        <dbReference type="HAMAP-Rule" id="MF_00208"/>
    </source>
</evidence>
<dbReference type="PANTHER" id="PTHR23135:SF4">
    <property type="entry name" value="UDP-N-ACETYLMURAMOYL-L-ALANYL-D-GLUTAMATE--2,6-DIAMINOPIMELATE LIGASE MURE HOMOLOG, CHLOROPLASTIC"/>
    <property type="match status" value="1"/>
</dbReference>
<dbReference type="PANTHER" id="PTHR23135">
    <property type="entry name" value="MUR LIGASE FAMILY MEMBER"/>
    <property type="match status" value="1"/>
</dbReference>
<dbReference type="SUPFAM" id="SSF53244">
    <property type="entry name" value="MurD-like peptide ligases, peptide-binding domain"/>
    <property type="match status" value="1"/>
</dbReference>
<dbReference type="GO" id="GO:0008765">
    <property type="term" value="F:UDP-N-acetylmuramoylalanyl-D-glutamate-2,6-diaminopimelate ligase activity"/>
    <property type="evidence" value="ECO:0007669"/>
    <property type="project" value="UniProtKB-EC"/>
</dbReference>
<evidence type="ECO:0000313" key="14">
    <source>
        <dbReference type="Proteomes" id="UP000785625"/>
    </source>
</evidence>
<keyword evidence="8" id="KW-0547">Nucleotide-binding</keyword>
<dbReference type="RefSeq" id="WP_204784749.1">
    <property type="nucleotide sequence ID" value="NZ_JACJKU010000014.1"/>
</dbReference>
<feature type="short sequence motif" description="Meso-diaminopimelate recognition motif" evidence="8">
    <location>
        <begin position="406"/>
        <end position="409"/>
    </location>
</feature>
<evidence type="ECO:0000256" key="6">
    <source>
        <dbReference type="ARBA" id="ARBA00023306"/>
    </source>
</evidence>
<evidence type="ECO:0000256" key="1">
    <source>
        <dbReference type="ARBA" id="ARBA00004752"/>
    </source>
</evidence>
<evidence type="ECO:0000256" key="9">
    <source>
        <dbReference type="RuleBase" id="RU004135"/>
    </source>
</evidence>
<reference evidence="13 14" key="1">
    <citation type="journal article" date="2021" name="Sci. Rep.">
        <title>The distribution of antibiotic resistance genes in chicken gut microbiota commensals.</title>
        <authorList>
            <person name="Juricova H."/>
            <person name="Matiasovicova J."/>
            <person name="Kubasova T."/>
            <person name="Cejkova D."/>
            <person name="Rychlik I."/>
        </authorList>
    </citation>
    <scope>NUCLEOTIDE SEQUENCE [LARGE SCALE GENOMIC DNA]</scope>
    <source>
        <strain evidence="13 14">An574</strain>
    </source>
</reference>
<sequence length="487" mass="53631">MLASDLIQSIKYKQLSDEHFADFEVTTVTQDTREVVPGAIFIAIVGSNVDGHQFVPQAVASGAKMIIAQEPVDTTVPVFYVKDTHRAMAFLADKFYGSPSKSMKMIGVTGTNGKTTVTHLIEEVFDNMGEGTGLIGTLYRKVNDQIFPTTNTTPDVLTNQKTLADMRDHNVKTVSMEVSSIALVQGRVWGINYDICVFTNFTEDHLAYHKTMSQYKLAKSLLFAQMGNTFDGKTAVMNIDDPVGREFIDYTTSNILTYGIDHQADISAENINISIHGTEFDLHVLNEVRHVKTNLIGKFNVYNSLAAVGAAYAAGADLDEIVDSLSKAKGVKGRFQLVPSDTGVSVIVDYAHTPDGLLNVLETLNDFAKQDTYCIVGCGGDRDAQKRPQMAKIAVEHSTHAILTEDNPRTEDPHKIMDDMLAGIDPDQATVIFNRREAIQYAVNHAKPGDAIIIAGKGHEDYQIIGHTKHHFDDYEEAEKALNNREN</sequence>
<keyword evidence="8" id="KW-0067">ATP-binding</keyword>